<dbReference type="SMART" id="SM00220">
    <property type="entry name" value="S_TKc"/>
    <property type="match status" value="1"/>
</dbReference>
<keyword evidence="1" id="KW-0808">Transferase</keyword>
<dbReference type="SUPFAM" id="SSF56112">
    <property type="entry name" value="Protein kinase-like (PK-like)"/>
    <property type="match status" value="1"/>
</dbReference>
<sequence length="634" mass="68556">MGDLDNLNFPRMIGRYQVLRLLGSGAMGSVVLAEDPRIKRKVAIKLMKLDAVRTEADQQEYLARFQREAEVSGLLNHPGIVAIYDVGEVEGHGPFLAMEYVAGRPLDGIMKSGPALTMKEKFRIIVGLAEALDHAHAKAIVHRDVKPGNVMVSEEGRPKLMDFGIAKREDASLTQTGIFLGTPSYASPEQIKEGTVDNRSDIFSFGVLVFELMSGQSPFPGASINTILYRIVNEPPVEIQPPVLGLLPDGWRRVFDRVLAKRPEDRHPTCSAFARELLDAAVELGKEDRREVLGLLRMSGEPTLPEIVSTSFDETMVVARPEHRSPGWPWVAALALVVAVGLGWFFLRGPKGTRLQIDSQPSGAKVYVNDLAVGTTPMNQPLVAGDKLRLELKGHAPVTYEIKSGEAPGAFPLQPVISHELIDSMPRGATVVMDEKPLEGVTPLTVRWNQGQPHRLTLTKETQGHASDFGLGEVPGGRVFELKEATTAETRQEPPLNPHEPGAIKLSGGFSVRVKVAGKDLGELSPGAKLPLPPGTHQLELSSARHFYKDTRAVSVTAGQTTTLTSPGLATLTVNTYPGSGKVFVDGVDTGTESDGSSPIRLATGRHTITVRGPKGARTEVVDLTGDKLLSFQL</sequence>
<dbReference type="Gene3D" id="3.30.200.20">
    <property type="entry name" value="Phosphorylase Kinase, domain 1"/>
    <property type="match status" value="1"/>
</dbReference>
<keyword evidence="6" id="KW-0472">Membrane</keyword>
<dbReference type="GO" id="GO:0005524">
    <property type="term" value="F:ATP binding"/>
    <property type="evidence" value="ECO:0007669"/>
    <property type="project" value="UniProtKB-UniRule"/>
</dbReference>
<dbReference type="PROSITE" id="PS50011">
    <property type="entry name" value="PROTEIN_KINASE_DOM"/>
    <property type="match status" value="1"/>
</dbReference>
<evidence type="ECO:0000256" key="6">
    <source>
        <dbReference type="SAM" id="Phobius"/>
    </source>
</evidence>
<evidence type="ECO:0000256" key="4">
    <source>
        <dbReference type="ARBA" id="ARBA00022840"/>
    </source>
</evidence>
<evidence type="ECO:0000256" key="2">
    <source>
        <dbReference type="ARBA" id="ARBA00022741"/>
    </source>
</evidence>
<organism evidence="8 9">
    <name type="scientific">Candidatus Geothrix odensensis</name>
    <dbReference type="NCBI Taxonomy" id="2954440"/>
    <lineage>
        <taxon>Bacteria</taxon>
        <taxon>Pseudomonadati</taxon>
        <taxon>Acidobacteriota</taxon>
        <taxon>Holophagae</taxon>
        <taxon>Holophagales</taxon>
        <taxon>Holophagaceae</taxon>
        <taxon>Geothrix</taxon>
    </lineage>
</organism>
<keyword evidence="3 8" id="KW-0418">Kinase</keyword>
<evidence type="ECO:0000256" key="5">
    <source>
        <dbReference type="PROSITE-ProRule" id="PRU10141"/>
    </source>
</evidence>
<keyword evidence="8" id="KW-0723">Serine/threonine-protein kinase</keyword>
<comment type="caution">
    <text evidence="8">The sequence shown here is derived from an EMBL/GenBank/DDBJ whole genome shotgun (WGS) entry which is preliminary data.</text>
</comment>
<keyword evidence="6" id="KW-1133">Transmembrane helix</keyword>
<gene>
    <name evidence="8" type="ORF">IPN91_01675</name>
</gene>
<dbReference type="InterPro" id="IPR000719">
    <property type="entry name" value="Prot_kinase_dom"/>
</dbReference>
<dbReference type="InterPro" id="IPR017441">
    <property type="entry name" value="Protein_kinase_ATP_BS"/>
</dbReference>
<keyword evidence="6" id="KW-0812">Transmembrane</keyword>
<feature type="transmembrane region" description="Helical" evidence="6">
    <location>
        <begin position="327"/>
        <end position="347"/>
    </location>
</feature>
<evidence type="ECO:0000259" key="7">
    <source>
        <dbReference type="PROSITE" id="PS50011"/>
    </source>
</evidence>
<dbReference type="EMBL" id="JADKCH010000001">
    <property type="protein sequence ID" value="MBK8571355.1"/>
    <property type="molecule type" value="Genomic_DNA"/>
</dbReference>
<dbReference type="AlphaFoldDB" id="A0A936K5Q3"/>
<reference evidence="8 9" key="1">
    <citation type="submission" date="2020-10" db="EMBL/GenBank/DDBJ databases">
        <title>Connecting structure to function with the recovery of over 1000 high-quality activated sludge metagenome-assembled genomes encoding full-length rRNA genes using long-read sequencing.</title>
        <authorList>
            <person name="Singleton C.M."/>
            <person name="Petriglieri F."/>
            <person name="Kristensen J.M."/>
            <person name="Kirkegaard R.H."/>
            <person name="Michaelsen T.Y."/>
            <person name="Andersen M.H."/>
            <person name="Karst S.M."/>
            <person name="Dueholm M.S."/>
            <person name="Nielsen P.H."/>
            <person name="Albertsen M."/>
        </authorList>
    </citation>
    <scope>NUCLEOTIDE SEQUENCE [LARGE SCALE GENOMIC DNA]</scope>
    <source>
        <strain evidence="8">OdNE_18-Q3-R46-58_MAXAC.008</strain>
    </source>
</reference>
<protein>
    <submittedName>
        <fullName evidence="8">Serine/threonine protein kinase</fullName>
    </submittedName>
</protein>
<evidence type="ECO:0000313" key="9">
    <source>
        <dbReference type="Proteomes" id="UP000709959"/>
    </source>
</evidence>
<dbReference type="PROSITE" id="PS00107">
    <property type="entry name" value="PROTEIN_KINASE_ATP"/>
    <property type="match status" value="1"/>
</dbReference>
<keyword evidence="4 5" id="KW-0067">ATP-binding</keyword>
<dbReference type="PANTHER" id="PTHR43289:SF6">
    <property type="entry name" value="SERINE_THREONINE-PROTEIN KINASE NEKL-3"/>
    <property type="match status" value="1"/>
</dbReference>
<keyword evidence="2 5" id="KW-0547">Nucleotide-binding</keyword>
<evidence type="ECO:0000256" key="3">
    <source>
        <dbReference type="ARBA" id="ARBA00022777"/>
    </source>
</evidence>
<evidence type="ECO:0000313" key="8">
    <source>
        <dbReference type="EMBL" id="MBK8571355.1"/>
    </source>
</evidence>
<dbReference type="Gene3D" id="1.10.510.10">
    <property type="entry name" value="Transferase(Phosphotransferase) domain 1"/>
    <property type="match status" value="1"/>
</dbReference>
<dbReference type="Pfam" id="PF08308">
    <property type="entry name" value="PEGA"/>
    <property type="match status" value="1"/>
</dbReference>
<feature type="binding site" evidence="5">
    <location>
        <position position="45"/>
    </location>
    <ligand>
        <name>ATP</name>
        <dbReference type="ChEBI" id="CHEBI:30616"/>
    </ligand>
</feature>
<proteinExistence type="predicted"/>
<accession>A0A936K5Q3</accession>
<dbReference type="PROSITE" id="PS00108">
    <property type="entry name" value="PROTEIN_KINASE_ST"/>
    <property type="match status" value="1"/>
</dbReference>
<dbReference type="PANTHER" id="PTHR43289">
    <property type="entry name" value="MITOGEN-ACTIVATED PROTEIN KINASE KINASE KINASE 20-RELATED"/>
    <property type="match status" value="1"/>
</dbReference>
<dbReference type="InterPro" id="IPR011009">
    <property type="entry name" value="Kinase-like_dom_sf"/>
</dbReference>
<dbReference type="GO" id="GO:0004674">
    <property type="term" value="F:protein serine/threonine kinase activity"/>
    <property type="evidence" value="ECO:0007669"/>
    <property type="project" value="UniProtKB-KW"/>
</dbReference>
<dbReference type="InterPro" id="IPR008271">
    <property type="entry name" value="Ser/Thr_kinase_AS"/>
</dbReference>
<evidence type="ECO:0000256" key="1">
    <source>
        <dbReference type="ARBA" id="ARBA00022679"/>
    </source>
</evidence>
<dbReference type="Proteomes" id="UP000709959">
    <property type="component" value="Unassembled WGS sequence"/>
</dbReference>
<feature type="domain" description="Protein kinase" evidence="7">
    <location>
        <begin position="16"/>
        <end position="278"/>
    </location>
</feature>
<dbReference type="Pfam" id="PF00069">
    <property type="entry name" value="Pkinase"/>
    <property type="match status" value="1"/>
</dbReference>
<dbReference type="InterPro" id="IPR013229">
    <property type="entry name" value="PEGA"/>
</dbReference>
<dbReference type="CDD" id="cd14014">
    <property type="entry name" value="STKc_PknB_like"/>
    <property type="match status" value="1"/>
</dbReference>
<name>A0A936K5Q3_9BACT</name>